<accession>A0A1L3LTH4</accession>
<dbReference type="Pfam" id="PF18603">
    <property type="entry name" value="LAL_C2"/>
    <property type="match status" value="1"/>
</dbReference>
<organism evidence="1 2">
    <name type="scientific">Sinorhizobium americanum</name>
    <dbReference type="NCBI Taxonomy" id="194963"/>
    <lineage>
        <taxon>Bacteria</taxon>
        <taxon>Pseudomonadati</taxon>
        <taxon>Pseudomonadota</taxon>
        <taxon>Alphaproteobacteria</taxon>
        <taxon>Hyphomicrobiales</taxon>
        <taxon>Rhizobiaceae</taxon>
        <taxon>Sinorhizobium/Ensifer group</taxon>
        <taxon>Sinorhizobium</taxon>
    </lineage>
</organism>
<name>A0A1L3LTH4_9HYPH</name>
<gene>
    <name evidence="1" type="ORF">SAMCFNEI73_pB0187</name>
</gene>
<dbReference type="PROSITE" id="PS00867">
    <property type="entry name" value="CPSASE_2"/>
    <property type="match status" value="1"/>
</dbReference>
<dbReference type="Proteomes" id="UP000182306">
    <property type="component" value="Plasmid B"/>
</dbReference>
<dbReference type="InterPro" id="IPR040570">
    <property type="entry name" value="LAL_C2"/>
</dbReference>
<dbReference type="PROSITE" id="PS50975">
    <property type="entry name" value="ATP_GRASP"/>
    <property type="match status" value="1"/>
</dbReference>
<dbReference type="KEGG" id="same:SAMCFNEI73_pB0187"/>
<dbReference type="GO" id="GO:0005524">
    <property type="term" value="F:ATP binding"/>
    <property type="evidence" value="ECO:0007669"/>
    <property type="project" value="UniProtKB-UniRule"/>
</dbReference>
<dbReference type="SMART" id="SM01209">
    <property type="entry name" value="GARS_A"/>
    <property type="match status" value="1"/>
</dbReference>
<dbReference type="PANTHER" id="PTHR43585">
    <property type="entry name" value="FUMIPYRROLE BIOSYNTHESIS PROTEIN C"/>
    <property type="match status" value="1"/>
</dbReference>
<sequence>MMRALILIEGHKGNGLKYVQAARRLGICPITLSADPTQYDYVATESVPTVCVETGNLEAMIFECSQLRTTYDIAGITGFSGDDESIYVAVARLCRHFDRPGPDPASIERCRDKFVQRQTLAEAGVPMPAYRLAANAPEIETFAAEIGLPVILKPAEGSGSKGVRLCRSVNELVEHTNYLLKGEYIWRSPPRILIEEFAQGPLYNAQIMGNEIIGIAESEFGPPPHFVSRELTFPILLTDQEHERIADVSLVCLQALGLGWGPTNIEFRWTKRGPAVIEVNPRLGGAPDPQLVQLACGVDLITEHVKLVIGDEWNLAKTHSHTATARKLIADRDGILERIDGDDQAAAIPGVAEVRFYIQPGTPIITKGDSRDCIGYVIASSPSRARTKATLQHAVDLIDLSITPFATPGGREQFGPSHPSAAGSY</sequence>
<dbReference type="SUPFAM" id="SSF56059">
    <property type="entry name" value="Glutathione synthetase ATP-binding domain-like"/>
    <property type="match status" value="1"/>
</dbReference>
<dbReference type="GO" id="GO:0046872">
    <property type="term" value="F:metal ion binding"/>
    <property type="evidence" value="ECO:0007669"/>
    <property type="project" value="InterPro"/>
</dbReference>
<dbReference type="InterPro" id="IPR052032">
    <property type="entry name" value="ATP-dep_AA_Ligase"/>
</dbReference>
<reference evidence="1 2" key="1">
    <citation type="submission" date="2015-10" db="EMBL/GenBank/DDBJ databases">
        <title>Genomic differences between typical nodule nitrogen-fixing rhizobial strains and those coming from bean seeds.</title>
        <authorList>
            <person name="Peralta H."/>
            <person name="Aguilar-Vera A."/>
            <person name="Diaz R."/>
            <person name="Mora Y."/>
            <person name="Martinez-Batallar G."/>
            <person name="Salazar E."/>
            <person name="Vargas-Lagunas C."/>
            <person name="Encarnacion S."/>
            <person name="Girard L."/>
            <person name="Mora J."/>
        </authorList>
    </citation>
    <scope>NUCLEOTIDE SEQUENCE [LARGE SCALE GENOMIC DNA]</scope>
    <source>
        <strain evidence="1 2">CFNEI 73</strain>
        <plasmid evidence="1 2">B</plasmid>
    </source>
</reference>
<keyword evidence="1" id="KW-0614">Plasmid</keyword>
<protein>
    <submittedName>
        <fullName evidence="1">Pyridoxal-phosphate dependent enzyme</fullName>
    </submittedName>
</protein>
<proteinExistence type="predicted"/>
<dbReference type="EMBL" id="CP013109">
    <property type="protein sequence ID" value="APG93385.1"/>
    <property type="molecule type" value="Genomic_DNA"/>
</dbReference>
<evidence type="ECO:0000313" key="1">
    <source>
        <dbReference type="EMBL" id="APG93385.1"/>
    </source>
</evidence>
<dbReference type="AlphaFoldDB" id="A0A1L3LTH4"/>
<geneLocation type="plasmid" evidence="1 2">
    <name>B</name>
</geneLocation>
<dbReference type="Pfam" id="PF02786">
    <property type="entry name" value="CPSase_L_D2"/>
    <property type="match status" value="1"/>
</dbReference>
<dbReference type="OrthoDB" id="9765608at2"/>
<dbReference type="Gene3D" id="3.30.470.20">
    <property type="entry name" value="ATP-grasp fold, B domain"/>
    <property type="match status" value="1"/>
</dbReference>
<dbReference type="PANTHER" id="PTHR43585:SF2">
    <property type="entry name" value="ATP-GRASP ENZYME FSQD"/>
    <property type="match status" value="1"/>
</dbReference>
<keyword evidence="2" id="KW-1185">Reference proteome</keyword>
<dbReference type="InterPro" id="IPR005479">
    <property type="entry name" value="CPAse_ATP-bd"/>
</dbReference>
<evidence type="ECO:0000313" key="2">
    <source>
        <dbReference type="Proteomes" id="UP000182306"/>
    </source>
</evidence>
<dbReference type="RefSeq" id="WP_064253154.1">
    <property type="nucleotide sequence ID" value="NZ_CP013109.1"/>
</dbReference>
<dbReference type="InterPro" id="IPR011761">
    <property type="entry name" value="ATP-grasp"/>
</dbReference>